<dbReference type="GO" id="GO:0030170">
    <property type="term" value="F:pyridoxal phosphate binding"/>
    <property type="evidence" value="ECO:0007669"/>
    <property type="project" value="InterPro"/>
</dbReference>
<evidence type="ECO:0000256" key="3">
    <source>
        <dbReference type="PIRSR" id="PIRSR001434-2"/>
    </source>
</evidence>
<dbReference type="InterPro" id="IPR015424">
    <property type="entry name" value="PyrdxlP-dep_Trfase"/>
</dbReference>
<organism evidence="5 6">
    <name type="scientific">Candidatus Yanofskybacteria bacterium RIFCSPHIGHO2_01_FULL_45_42</name>
    <dbReference type="NCBI Taxonomy" id="1802671"/>
    <lineage>
        <taxon>Bacteria</taxon>
        <taxon>Candidatus Yanofskyibacteriota</taxon>
    </lineage>
</organism>
<evidence type="ECO:0000313" key="5">
    <source>
        <dbReference type="EMBL" id="OGN07502.1"/>
    </source>
</evidence>
<evidence type="ECO:0000256" key="2">
    <source>
        <dbReference type="ARBA" id="ARBA00022898"/>
    </source>
</evidence>
<dbReference type="Gene3D" id="3.90.1150.10">
    <property type="entry name" value="Aspartate Aminotransferase, domain 1"/>
    <property type="match status" value="1"/>
</dbReference>
<evidence type="ECO:0000256" key="1">
    <source>
        <dbReference type="ARBA" id="ARBA00001933"/>
    </source>
</evidence>
<dbReference type="InterPro" id="IPR015422">
    <property type="entry name" value="PyrdxlP-dep_Trfase_small"/>
</dbReference>
<dbReference type="InterPro" id="IPR000277">
    <property type="entry name" value="Cys/Met-Metab_PyrdxlP-dep_enz"/>
</dbReference>
<gene>
    <name evidence="5" type="ORF">A2750_03285</name>
</gene>
<dbReference type="Proteomes" id="UP000178023">
    <property type="component" value="Unassembled WGS sequence"/>
</dbReference>
<name>A0A1F8F300_9BACT</name>
<comment type="similarity">
    <text evidence="4">Belongs to the trans-sulfuration enzymes family.</text>
</comment>
<evidence type="ECO:0000256" key="4">
    <source>
        <dbReference type="RuleBase" id="RU362118"/>
    </source>
</evidence>
<dbReference type="Pfam" id="PF01053">
    <property type="entry name" value="Cys_Met_Meta_PP"/>
    <property type="match status" value="1"/>
</dbReference>
<dbReference type="PIRSF" id="PIRSF001434">
    <property type="entry name" value="CGS"/>
    <property type="match status" value="1"/>
</dbReference>
<evidence type="ECO:0008006" key="7">
    <source>
        <dbReference type="Google" id="ProtNLM"/>
    </source>
</evidence>
<dbReference type="GO" id="GO:0019346">
    <property type="term" value="P:transsulfuration"/>
    <property type="evidence" value="ECO:0007669"/>
    <property type="project" value="InterPro"/>
</dbReference>
<dbReference type="EMBL" id="MGJL01000025">
    <property type="protein sequence ID" value="OGN07502.1"/>
    <property type="molecule type" value="Genomic_DNA"/>
</dbReference>
<accession>A0A1F8F300</accession>
<dbReference type="PANTHER" id="PTHR11808">
    <property type="entry name" value="TRANS-SULFURATION ENZYME FAMILY MEMBER"/>
    <property type="match status" value="1"/>
</dbReference>
<reference evidence="5 6" key="1">
    <citation type="journal article" date="2016" name="Nat. Commun.">
        <title>Thousands of microbial genomes shed light on interconnected biogeochemical processes in an aquifer system.</title>
        <authorList>
            <person name="Anantharaman K."/>
            <person name="Brown C.T."/>
            <person name="Hug L.A."/>
            <person name="Sharon I."/>
            <person name="Castelle C.J."/>
            <person name="Probst A.J."/>
            <person name="Thomas B.C."/>
            <person name="Singh A."/>
            <person name="Wilkins M.J."/>
            <person name="Karaoz U."/>
            <person name="Brodie E.L."/>
            <person name="Williams K.H."/>
            <person name="Hubbard S.S."/>
            <person name="Banfield J.F."/>
        </authorList>
    </citation>
    <scope>NUCLEOTIDE SEQUENCE [LARGE SCALE GENOMIC DNA]</scope>
</reference>
<evidence type="ECO:0000313" key="6">
    <source>
        <dbReference type="Proteomes" id="UP000178023"/>
    </source>
</evidence>
<keyword evidence="2 3" id="KW-0663">Pyridoxal phosphate</keyword>
<dbReference type="Gene3D" id="3.40.640.10">
    <property type="entry name" value="Type I PLP-dependent aspartate aminotransferase-like (Major domain)"/>
    <property type="match status" value="1"/>
</dbReference>
<sequence length="415" mass="46302">MICANRCQIIIFNVYLQRFFNKGGRALKNRPVDPFRSIVPPLYLGISYGFNSVKEGAQIFENPALGYAYGRMGNPTVTAFEKWLAKAEGVKEGSVWATSSGLSAVSLLFWGLTARSLGRPKRVVVSPYIYGGSFHQLQLWRNDHDCEVVFVNNPFNLSSWEEEIKSGAAFVFLETPTNPTLDIFDIKAIAQIAHKYGAFLVVDNTVTPVLQKPLELGADAVLYSVTKALNRQSTGLGGAIIGSPRFMEETEKVLNDYHISTGAIMHPLSAYFTLLNRTTLQRDMELFSENALRVAKFLERHPRVRKVYYPFLPSHTDYALARWQMTGGGGLLSFELESFEAASRLVESLQTARLAPHLGDENENLVIHPASTTHSKLSLEELQKVRISPELVRLSVSLGDMNELISELDQVLKTL</sequence>
<feature type="modified residue" description="N6-(pyridoxal phosphate)lysine" evidence="3">
    <location>
        <position position="227"/>
    </location>
</feature>
<dbReference type="GO" id="GO:0016846">
    <property type="term" value="F:carbon-sulfur lyase activity"/>
    <property type="evidence" value="ECO:0007669"/>
    <property type="project" value="TreeGrafter"/>
</dbReference>
<comment type="cofactor">
    <cofactor evidence="1 4">
        <name>pyridoxal 5'-phosphate</name>
        <dbReference type="ChEBI" id="CHEBI:597326"/>
    </cofactor>
</comment>
<dbReference type="SUPFAM" id="SSF53383">
    <property type="entry name" value="PLP-dependent transferases"/>
    <property type="match status" value="1"/>
</dbReference>
<dbReference type="AlphaFoldDB" id="A0A1F8F300"/>
<dbReference type="PANTHER" id="PTHR11808:SF80">
    <property type="entry name" value="CYSTATHIONINE GAMMA-LYASE"/>
    <property type="match status" value="1"/>
</dbReference>
<proteinExistence type="inferred from homology"/>
<dbReference type="InterPro" id="IPR015421">
    <property type="entry name" value="PyrdxlP-dep_Trfase_major"/>
</dbReference>
<comment type="caution">
    <text evidence="5">The sequence shown here is derived from an EMBL/GenBank/DDBJ whole genome shotgun (WGS) entry which is preliminary data.</text>
</comment>
<protein>
    <recommendedName>
        <fullName evidence="7">Cystathionine gamma-synthase</fullName>
    </recommendedName>
</protein>
<dbReference type="GO" id="GO:0005737">
    <property type="term" value="C:cytoplasm"/>
    <property type="evidence" value="ECO:0007669"/>
    <property type="project" value="TreeGrafter"/>
</dbReference>